<protein>
    <submittedName>
        <fullName evidence="1">Uncharacterized protein</fullName>
    </submittedName>
</protein>
<accession>A0ABP0MHG7</accession>
<dbReference type="PANTHER" id="PTHR32134">
    <property type="entry name" value="FNIP REPEAT-CONTAINING PROTEIN"/>
    <property type="match status" value="1"/>
</dbReference>
<evidence type="ECO:0000313" key="1">
    <source>
        <dbReference type="EMBL" id="CAK9049539.1"/>
    </source>
</evidence>
<dbReference type="Proteomes" id="UP001642464">
    <property type="component" value="Unassembled WGS sequence"/>
</dbReference>
<dbReference type="Pfam" id="PF05725">
    <property type="entry name" value="FNIP"/>
    <property type="match status" value="2"/>
</dbReference>
<dbReference type="InterPro" id="IPR032675">
    <property type="entry name" value="LRR_dom_sf"/>
</dbReference>
<dbReference type="EMBL" id="CAXAMM010021224">
    <property type="protein sequence ID" value="CAK9049539.1"/>
    <property type="molecule type" value="Genomic_DNA"/>
</dbReference>
<dbReference type="InterPro" id="IPR051251">
    <property type="entry name" value="STK_FNIP-Repeat"/>
</dbReference>
<reference evidence="1 2" key="1">
    <citation type="submission" date="2024-02" db="EMBL/GenBank/DDBJ databases">
        <authorList>
            <person name="Chen Y."/>
            <person name="Shah S."/>
            <person name="Dougan E. K."/>
            <person name="Thang M."/>
            <person name="Chan C."/>
        </authorList>
    </citation>
    <scope>NUCLEOTIDE SEQUENCE [LARGE SCALE GENOMIC DNA]</scope>
</reference>
<comment type="caution">
    <text evidence="1">The sequence shown here is derived from an EMBL/GenBank/DDBJ whole genome shotgun (WGS) entry which is preliminary data.</text>
</comment>
<name>A0ABP0MHG7_9DINO</name>
<dbReference type="Gene3D" id="3.80.10.10">
    <property type="entry name" value="Ribonuclease Inhibitor"/>
    <property type="match status" value="1"/>
</dbReference>
<dbReference type="SUPFAM" id="SSF52058">
    <property type="entry name" value="L domain-like"/>
    <property type="match status" value="1"/>
</dbReference>
<dbReference type="PANTHER" id="PTHR32134:SF92">
    <property type="entry name" value="FNIP REPEAT-CONTAINING PROTEIN"/>
    <property type="match status" value="1"/>
</dbReference>
<dbReference type="InterPro" id="IPR008615">
    <property type="entry name" value="FNIP"/>
</dbReference>
<keyword evidence="2" id="KW-1185">Reference proteome</keyword>
<sequence length="285" mass="31602">MKGSQKLSLSKTLAQEGLLQEDQEEPTSLSYAYEVANLQEAWRCIQNALSTLMSRWLSRGYCSYEGCKRQLLSGTLSPSSTLPLAMGSTISLQGVSWPSGLQSLSFGREFNRSLEGVTWPSGLQSLSFGGEFNQNLEGVAFPNSLESLSFGFAFNQSLEGVTWPSGLQSLSFGGVFNQSLEGVALPNSLESLSFGFAFNQCLEGVAWPSGLQSIQFKRGFGALKRVNWPSSLQCLVVWGPRSEVVEMDLPWGLQRFECRLDEEEEEGMHQTRQWMISTSEDRKEE</sequence>
<evidence type="ECO:0000313" key="2">
    <source>
        <dbReference type="Proteomes" id="UP001642464"/>
    </source>
</evidence>
<organism evidence="1 2">
    <name type="scientific">Durusdinium trenchii</name>
    <dbReference type="NCBI Taxonomy" id="1381693"/>
    <lineage>
        <taxon>Eukaryota</taxon>
        <taxon>Sar</taxon>
        <taxon>Alveolata</taxon>
        <taxon>Dinophyceae</taxon>
        <taxon>Suessiales</taxon>
        <taxon>Symbiodiniaceae</taxon>
        <taxon>Durusdinium</taxon>
    </lineage>
</organism>
<gene>
    <name evidence="1" type="ORF">SCF082_LOCUS27450</name>
</gene>
<proteinExistence type="predicted"/>